<comment type="caution">
    <text evidence="1">The sequence shown here is derived from an EMBL/GenBank/DDBJ whole genome shotgun (WGS) entry which is preliminary data.</text>
</comment>
<dbReference type="EMBL" id="BGZK01001607">
    <property type="protein sequence ID" value="GBP83153.1"/>
    <property type="molecule type" value="Genomic_DNA"/>
</dbReference>
<evidence type="ECO:0000313" key="1">
    <source>
        <dbReference type="EMBL" id="GBP83153.1"/>
    </source>
</evidence>
<keyword evidence="2" id="KW-1185">Reference proteome</keyword>
<organism evidence="1 2">
    <name type="scientific">Eumeta variegata</name>
    <name type="common">Bagworm moth</name>
    <name type="synonym">Eumeta japonica</name>
    <dbReference type="NCBI Taxonomy" id="151549"/>
    <lineage>
        <taxon>Eukaryota</taxon>
        <taxon>Metazoa</taxon>
        <taxon>Ecdysozoa</taxon>
        <taxon>Arthropoda</taxon>
        <taxon>Hexapoda</taxon>
        <taxon>Insecta</taxon>
        <taxon>Pterygota</taxon>
        <taxon>Neoptera</taxon>
        <taxon>Endopterygota</taxon>
        <taxon>Lepidoptera</taxon>
        <taxon>Glossata</taxon>
        <taxon>Ditrysia</taxon>
        <taxon>Tineoidea</taxon>
        <taxon>Psychidae</taxon>
        <taxon>Oiketicinae</taxon>
        <taxon>Eumeta</taxon>
    </lineage>
</organism>
<name>A0A4C1Z7P4_EUMVA</name>
<reference evidence="1 2" key="1">
    <citation type="journal article" date="2019" name="Commun. Biol.">
        <title>The bagworm genome reveals a unique fibroin gene that provides high tensile strength.</title>
        <authorList>
            <person name="Kono N."/>
            <person name="Nakamura H."/>
            <person name="Ohtoshi R."/>
            <person name="Tomita M."/>
            <person name="Numata K."/>
            <person name="Arakawa K."/>
        </authorList>
    </citation>
    <scope>NUCLEOTIDE SEQUENCE [LARGE SCALE GENOMIC DNA]</scope>
</reference>
<accession>A0A4C1Z7P4</accession>
<gene>
    <name evidence="1" type="ORF">EVAR_66911_1</name>
</gene>
<proteinExistence type="predicted"/>
<evidence type="ECO:0000313" key="2">
    <source>
        <dbReference type="Proteomes" id="UP000299102"/>
    </source>
</evidence>
<sequence length="149" mass="16884">MNNYSKSVAQVKLEKQKKNFLSKEVSGKAVVSLCCVFVFAKFALQNTTDPSPARPSSAGLENYLSPLIEIDVSYPRGRWLPLTNHKCQTLRRTYINKLLQEKANHQSKISPTPMGTRNLRGITSPLPAFWKNIRYLMEGDRVNERGKGE</sequence>
<protein>
    <submittedName>
        <fullName evidence="1">Uncharacterized protein</fullName>
    </submittedName>
</protein>
<dbReference type="AlphaFoldDB" id="A0A4C1Z7P4"/>
<dbReference type="Proteomes" id="UP000299102">
    <property type="component" value="Unassembled WGS sequence"/>
</dbReference>